<keyword evidence="1" id="KW-1133">Transmembrane helix</keyword>
<evidence type="ECO:0000256" key="1">
    <source>
        <dbReference type="SAM" id="Phobius"/>
    </source>
</evidence>
<dbReference type="Proteomes" id="UP001589836">
    <property type="component" value="Unassembled WGS sequence"/>
</dbReference>
<organism evidence="2 3">
    <name type="scientific">Pontibacillus salicampi</name>
    <dbReference type="NCBI Taxonomy" id="1449801"/>
    <lineage>
        <taxon>Bacteria</taxon>
        <taxon>Bacillati</taxon>
        <taxon>Bacillota</taxon>
        <taxon>Bacilli</taxon>
        <taxon>Bacillales</taxon>
        <taxon>Bacillaceae</taxon>
        <taxon>Pontibacillus</taxon>
    </lineage>
</organism>
<dbReference type="EMBL" id="JBHLTP010000003">
    <property type="protein sequence ID" value="MFC0522830.1"/>
    <property type="molecule type" value="Genomic_DNA"/>
</dbReference>
<proteinExistence type="predicted"/>
<feature type="transmembrane region" description="Helical" evidence="1">
    <location>
        <begin position="64"/>
        <end position="87"/>
    </location>
</feature>
<comment type="caution">
    <text evidence="2">The sequence shown here is derived from an EMBL/GenBank/DDBJ whole genome shotgun (WGS) entry which is preliminary data.</text>
</comment>
<keyword evidence="1" id="KW-0812">Transmembrane</keyword>
<protein>
    <submittedName>
        <fullName evidence="2">Uncharacterized protein</fullName>
    </submittedName>
</protein>
<feature type="transmembrane region" description="Helical" evidence="1">
    <location>
        <begin position="30"/>
        <end position="52"/>
    </location>
</feature>
<name>A0ABV6LKA2_9BACI</name>
<reference evidence="2 3" key="1">
    <citation type="submission" date="2024-09" db="EMBL/GenBank/DDBJ databases">
        <authorList>
            <person name="Sun Q."/>
            <person name="Mori K."/>
        </authorList>
    </citation>
    <scope>NUCLEOTIDE SEQUENCE [LARGE SCALE GENOMIC DNA]</scope>
    <source>
        <strain evidence="2 3">NCAIM B.02529</strain>
    </source>
</reference>
<sequence>MKAFLLIFATLVNVFYIANTLVGFGVKISNMWNVGLGVFLILSVIFSGYLIINKGTHKRSLSLLSVFVFFISIGSLGWYAFLNYLFLIMG</sequence>
<keyword evidence="3" id="KW-1185">Reference proteome</keyword>
<accession>A0ABV6LKA2</accession>
<evidence type="ECO:0000313" key="2">
    <source>
        <dbReference type="EMBL" id="MFC0522830.1"/>
    </source>
</evidence>
<keyword evidence="1" id="KW-0472">Membrane</keyword>
<evidence type="ECO:0000313" key="3">
    <source>
        <dbReference type="Proteomes" id="UP001589836"/>
    </source>
</evidence>
<gene>
    <name evidence="2" type="ORF">ACFFGV_04400</name>
</gene>